<feature type="compositionally biased region" description="Polar residues" evidence="1">
    <location>
        <begin position="158"/>
        <end position="173"/>
    </location>
</feature>
<feature type="region of interest" description="Disordered" evidence="1">
    <location>
        <begin position="148"/>
        <end position="285"/>
    </location>
</feature>
<feature type="compositionally biased region" description="Polar residues" evidence="1">
    <location>
        <begin position="32"/>
        <end position="54"/>
    </location>
</feature>
<dbReference type="InterPro" id="IPR002575">
    <property type="entry name" value="Aminoglycoside_PTrfase"/>
</dbReference>
<gene>
    <name evidence="3" type="ORF">PMZ80_001785</name>
</gene>
<proteinExistence type="predicted"/>
<evidence type="ECO:0000313" key="3">
    <source>
        <dbReference type="EMBL" id="KAK5947632.1"/>
    </source>
</evidence>
<feature type="compositionally biased region" description="Basic and acidic residues" evidence="1">
    <location>
        <begin position="234"/>
        <end position="253"/>
    </location>
</feature>
<name>A0ABR0S4L9_9EURO</name>
<evidence type="ECO:0000313" key="4">
    <source>
        <dbReference type="Proteomes" id="UP001334248"/>
    </source>
</evidence>
<dbReference type="PANTHER" id="PTHR21310:SF15">
    <property type="entry name" value="AMINOGLYCOSIDE PHOSPHOTRANSFERASE DOMAIN-CONTAINING PROTEIN"/>
    <property type="match status" value="1"/>
</dbReference>
<reference evidence="3 4" key="1">
    <citation type="journal article" date="2023" name="Res Sq">
        <title>Genomic and morphological characterization of Knufia obscura isolated from the Mars 2020 spacecraft assembly facility.</title>
        <authorList>
            <person name="Chander A.M."/>
            <person name="Teixeira M.M."/>
            <person name="Singh N.K."/>
            <person name="Williams M.P."/>
            <person name="Parker C.W."/>
            <person name="Leo P."/>
            <person name="Stajich J.E."/>
            <person name="Torok T."/>
            <person name="Tighe S."/>
            <person name="Mason C.E."/>
            <person name="Venkateswaran K."/>
        </authorList>
    </citation>
    <scope>NUCLEOTIDE SEQUENCE [LARGE SCALE GENOMIC DNA]</scope>
    <source>
        <strain evidence="3 4">CCFEE 5817</strain>
    </source>
</reference>
<evidence type="ECO:0000256" key="1">
    <source>
        <dbReference type="SAM" id="MobiDB-lite"/>
    </source>
</evidence>
<dbReference type="EMBL" id="JAVHJV010000001">
    <property type="protein sequence ID" value="KAK5947632.1"/>
    <property type="molecule type" value="Genomic_DNA"/>
</dbReference>
<feature type="region of interest" description="Disordered" evidence="1">
    <location>
        <begin position="777"/>
        <end position="800"/>
    </location>
</feature>
<feature type="domain" description="Aminoglycoside phosphotransferase" evidence="2">
    <location>
        <begin position="376"/>
        <end position="606"/>
    </location>
</feature>
<dbReference type="RefSeq" id="XP_064735722.1">
    <property type="nucleotide sequence ID" value="XM_064870225.1"/>
</dbReference>
<dbReference type="SUPFAM" id="SSF56112">
    <property type="entry name" value="Protein kinase-like (PK-like)"/>
    <property type="match status" value="1"/>
</dbReference>
<feature type="region of interest" description="Disordered" evidence="1">
    <location>
        <begin position="31"/>
        <end position="57"/>
    </location>
</feature>
<dbReference type="Proteomes" id="UP001334248">
    <property type="component" value="Unassembled WGS sequence"/>
</dbReference>
<dbReference type="InterPro" id="IPR011009">
    <property type="entry name" value="Kinase-like_dom_sf"/>
</dbReference>
<dbReference type="PANTHER" id="PTHR21310">
    <property type="entry name" value="AMINOGLYCOSIDE PHOSPHOTRANSFERASE-RELATED-RELATED"/>
    <property type="match status" value="1"/>
</dbReference>
<keyword evidence="4" id="KW-1185">Reference proteome</keyword>
<dbReference type="Pfam" id="PF01636">
    <property type="entry name" value="APH"/>
    <property type="match status" value="1"/>
</dbReference>
<protein>
    <recommendedName>
        <fullName evidence="2">Aminoglycoside phosphotransferase domain-containing protein</fullName>
    </recommendedName>
</protein>
<feature type="compositionally biased region" description="Basic and acidic residues" evidence="1">
    <location>
        <begin position="213"/>
        <end position="224"/>
    </location>
</feature>
<evidence type="ECO:0000259" key="2">
    <source>
        <dbReference type="Pfam" id="PF01636"/>
    </source>
</evidence>
<accession>A0ABR0S4L9</accession>
<dbReference type="Gene3D" id="3.30.200.20">
    <property type="entry name" value="Phosphorylase Kinase, domain 1"/>
    <property type="match status" value="1"/>
</dbReference>
<dbReference type="GeneID" id="89995234"/>
<organism evidence="3 4">
    <name type="scientific">Knufia obscura</name>
    <dbReference type="NCBI Taxonomy" id="1635080"/>
    <lineage>
        <taxon>Eukaryota</taxon>
        <taxon>Fungi</taxon>
        <taxon>Dikarya</taxon>
        <taxon>Ascomycota</taxon>
        <taxon>Pezizomycotina</taxon>
        <taxon>Eurotiomycetes</taxon>
        <taxon>Chaetothyriomycetidae</taxon>
        <taxon>Chaetothyriales</taxon>
        <taxon>Trichomeriaceae</taxon>
        <taxon>Knufia</taxon>
    </lineage>
</organism>
<sequence>MGKVNEAFRKSVSYGKEKFIAGKGRMAWTGLKTLNTTTGRQQTSKTQQNRSKTTNNDKKVKKFLSKLESLRKNEKQCGNEALGDVPITEVQEGPAKPTQQEAASIAQKALNVNLLPSSTAVSTHFYCGSSVQVQSITVGVANACQSIQTPKDCDENDGSSSKGTEQGAEQDTTAAHSEPSEAESADGHSVDAMENGTSYDNTSNTQDSIQPSLERDEGLSEHCKTGLAEAGSDACKDPEIYDDRIRDGKEHLNENATGDALLRDEEKTTSNEQEALPPNEEEDIADNVADQKRSLLKQDAIKDDSSLDDADDVHDIYAEDEGLRRFEEVMESLDVIFLRELALKIRQGMLRESGSRTRVSSCEADSDPLYGTYNLVLVLTFDDGVEWIARFPGYGASPSALQIEKMELEYQTMRYVRSKTGFKMPDVYCWSTNTEEVGTAFGLISMIPGESLGDCWQEADFDEQKRLTAIAGVAAEMAKLYPLQFHQTGMLRFDEQGEVSHVDYEIEHWSTSSSPWGSDHKLGPFKNYTEWIRNHEVEIDRSNRYPKGGSIENVKMVLRSTPKFMRKAPLSMCLRDADLQNVLCDPTTGQITGFIDMDNMRVAPVIIGAAAYPRFLIKDRAPLKRQEELEAGVLYTSGDFLRYRNHYAKCFGENMPPSVHYDSRWTWFSDRTMILEDTIWMDPFHQFDVLQNLAWTAYFSAYGVKSRWRNDFKALNLRSFGDLATKKPLHKHRLRATIRDGLWKIEPANIPYHERSHTAELEKEAWTSARADLLKSEMDDENENSSAQQESKTRSAKPSAVISASRSANSLLEADKVAATSNECEVMVASSIEAHTSRLQDATGSSVGTAVEPADDQQNMNQPPSFNGGIAIDGTNFNFHFPGVIAQIFNEVYHWEVRD</sequence>
<feature type="compositionally biased region" description="Polar residues" evidence="1">
    <location>
        <begin position="195"/>
        <end position="211"/>
    </location>
</feature>
<comment type="caution">
    <text evidence="3">The sequence shown here is derived from an EMBL/GenBank/DDBJ whole genome shotgun (WGS) entry which is preliminary data.</text>
</comment>
<dbReference type="InterPro" id="IPR051678">
    <property type="entry name" value="AGP_Transferase"/>
</dbReference>